<protein>
    <recommendedName>
        <fullName evidence="5">ABC-type quaternary amine transporter</fullName>
        <ecNumber evidence="5">7.6.2.9</ecNumber>
    </recommendedName>
</protein>
<comment type="similarity">
    <text evidence="1">Belongs to the ABC transporter superfamily.</text>
</comment>
<evidence type="ECO:0000256" key="5">
    <source>
        <dbReference type="ARBA" id="ARBA00066388"/>
    </source>
</evidence>
<dbReference type="FunFam" id="3.40.50.300:FF:000425">
    <property type="entry name" value="Probable ABC transporter, ATP-binding subunit"/>
    <property type="match status" value="1"/>
</dbReference>
<dbReference type="InterPro" id="IPR003439">
    <property type="entry name" value="ABC_transporter-like_ATP-bd"/>
</dbReference>
<dbReference type="Proteomes" id="UP000051315">
    <property type="component" value="Unassembled WGS sequence"/>
</dbReference>
<dbReference type="GO" id="GO:0015418">
    <property type="term" value="F:ABC-type quaternary ammonium compound transporting activity"/>
    <property type="evidence" value="ECO:0007669"/>
    <property type="project" value="UniProtKB-EC"/>
</dbReference>
<organism evidence="7 8">
    <name type="scientific">Lapidilactobacillus concavus DSM 17758</name>
    <dbReference type="NCBI Taxonomy" id="1423735"/>
    <lineage>
        <taxon>Bacteria</taxon>
        <taxon>Bacillati</taxon>
        <taxon>Bacillota</taxon>
        <taxon>Bacilli</taxon>
        <taxon>Lactobacillales</taxon>
        <taxon>Lactobacillaceae</taxon>
        <taxon>Lapidilactobacillus</taxon>
    </lineage>
</organism>
<evidence type="ECO:0000256" key="2">
    <source>
        <dbReference type="ARBA" id="ARBA00022448"/>
    </source>
</evidence>
<evidence type="ECO:0000313" key="8">
    <source>
        <dbReference type="Proteomes" id="UP000051315"/>
    </source>
</evidence>
<gene>
    <name evidence="7" type="ORF">FC15_GL001111</name>
</gene>
<dbReference type="PROSITE" id="PS50893">
    <property type="entry name" value="ABC_TRANSPORTER_2"/>
    <property type="match status" value="1"/>
</dbReference>
<dbReference type="InterPro" id="IPR027417">
    <property type="entry name" value="P-loop_NTPase"/>
</dbReference>
<dbReference type="OrthoDB" id="9802264at2"/>
<name>A0A0R1W7H1_9LACO</name>
<comment type="caution">
    <text evidence="7">The sequence shown here is derived from an EMBL/GenBank/DDBJ whole genome shotgun (WGS) entry which is preliminary data.</text>
</comment>
<dbReference type="PANTHER" id="PTHR43117">
    <property type="entry name" value="OSMOPROTECTANT IMPORT ATP-BINDING PROTEIN OSMV"/>
    <property type="match status" value="1"/>
</dbReference>
<dbReference type="EMBL" id="AZFX01000004">
    <property type="protein sequence ID" value="KRM13655.1"/>
    <property type="molecule type" value="Genomic_DNA"/>
</dbReference>
<keyword evidence="3" id="KW-0547">Nucleotide-binding</keyword>
<keyword evidence="4" id="KW-0067">ATP-binding</keyword>
<dbReference type="PANTHER" id="PTHR43117:SF4">
    <property type="entry name" value="OSMOPROTECTANT IMPORT ATP-BINDING PROTEIN OSMV"/>
    <property type="match status" value="1"/>
</dbReference>
<feature type="domain" description="ABC transporter" evidence="6">
    <location>
        <begin position="2"/>
        <end position="236"/>
    </location>
</feature>
<keyword evidence="8" id="KW-1185">Reference proteome</keyword>
<evidence type="ECO:0000256" key="1">
    <source>
        <dbReference type="ARBA" id="ARBA00005417"/>
    </source>
</evidence>
<dbReference type="Pfam" id="PF00005">
    <property type="entry name" value="ABC_tran"/>
    <property type="match status" value="1"/>
</dbReference>
<dbReference type="STRING" id="1423735.FC15_GL001111"/>
<dbReference type="PROSITE" id="PS00211">
    <property type="entry name" value="ABC_TRANSPORTER_1"/>
    <property type="match status" value="1"/>
</dbReference>
<dbReference type="SMART" id="SM00382">
    <property type="entry name" value="AAA"/>
    <property type="match status" value="1"/>
</dbReference>
<dbReference type="InterPro" id="IPR003593">
    <property type="entry name" value="AAA+_ATPase"/>
</dbReference>
<dbReference type="EC" id="7.6.2.9" evidence="5"/>
<evidence type="ECO:0000259" key="6">
    <source>
        <dbReference type="PROSITE" id="PS50893"/>
    </source>
</evidence>
<evidence type="ECO:0000256" key="4">
    <source>
        <dbReference type="ARBA" id="ARBA00022840"/>
    </source>
</evidence>
<dbReference type="GO" id="GO:0016887">
    <property type="term" value="F:ATP hydrolysis activity"/>
    <property type="evidence" value="ECO:0007669"/>
    <property type="project" value="InterPro"/>
</dbReference>
<dbReference type="Gene3D" id="3.40.50.300">
    <property type="entry name" value="P-loop containing nucleotide triphosphate hydrolases"/>
    <property type="match status" value="1"/>
</dbReference>
<dbReference type="InterPro" id="IPR017871">
    <property type="entry name" value="ABC_transporter-like_CS"/>
</dbReference>
<evidence type="ECO:0000256" key="3">
    <source>
        <dbReference type="ARBA" id="ARBA00022741"/>
    </source>
</evidence>
<sequence>MIEFEQVTKTYGQENALQNLNLTINDGELFVLVGPSGSGKTTLLKMINRLVVPTAGQVRIDDQNVAEMDLENLRRHTGYVLQAGALFPNMTVEQNAGVQLEALGWQAPKRHQRIVELLKKVDLDPETFLTRYPNELSGGEAQRIGIVRALAANPKLILMDEPFSALDPISKRQLQELILQLHQELTTTFVFVTHDMREAIHLADRLAVVHDGELLQVGTATQILAEPANEFVHDFFDDDSIRRQFMQAVLDAGLGQRVTSKSASALASGVIFSGQVEQLAKSDTIFDWANLVQQQPQQIVQVAGRLLKPADLIAYLARIGEAK</sequence>
<proteinExistence type="inferred from homology"/>
<dbReference type="PATRIC" id="fig|1423735.3.peg.1155"/>
<accession>A0A0R1W7H1</accession>
<reference evidence="7 8" key="1">
    <citation type="journal article" date="2015" name="Genome Announc.">
        <title>Expanding the biotechnology potential of lactobacilli through comparative genomics of 213 strains and associated genera.</title>
        <authorList>
            <person name="Sun Z."/>
            <person name="Harris H.M."/>
            <person name="McCann A."/>
            <person name="Guo C."/>
            <person name="Argimon S."/>
            <person name="Zhang W."/>
            <person name="Yang X."/>
            <person name="Jeffery I.B."/>
            <person name="Cooney J.C."/>
            <person name="Kagawa T.F."/>
            <person name="Liu W."/>
            <person name="Song Y."/>
            <person name="Salvetti E."/>
            <person name="Wrobel A."/>
            <person name="Rasinkangas P."/>
            <person name="Parkhill J."/>
            <person name="Rea M.C."/>
            <person name="O'Sullivan O."/>
            <person name="Ritari J."/>
            <person name="Douillard F.P."/>
            <person name="Paul Ross R."/>
            <person name="Yang R."/>
            <person name="Briner A.E."/>
            <person name="Felis G.E."/>
            <person name="de Vos W.M."/>
            <person name="Barrangou R."/>
            <person name="Klaenhammer T.R."/>
            <person name="Caufield P.W."/>
            <person name="Cui Y."/>
            <person name="Zhang H."/>
            <person name="O'Toole P.W."/>
        </authorList>
    </citation>
    <scope>NUCLEOTIDE SEQUENCE [LARGE SCALE GENOMIC DNA]</scope>
    <source>
        <strain evidence="7 8">DSM 17758</strain>
    </source>
</reference>
<evidence type="ECO:0000313" key="7">
    <source>
        <dbReference type="EMBL" id="KRM13655.1"/>
    </source>
</evidence>
<dbReference type="SUPFAM" id="SSF52540">
    <property type="entry name" value="P-loop containing nucleoside triphosphate hydrolases"/>
    <property type="match status" value="1"/>
</dbReference>
<keyword evidence="2" id="KW-0813">Transport</keyword>
<dbReference type="RefSeq" id="WP_057823158.1">
    <property type="nucleotide sequence ID" value="NZ_AZFX01000004.1"/>
</dbReference>
<dbReference type="GO" id="GO:0005524">
    <property type="term" value="F:ATP binding"/>
    <property type="evidence" value="ECO:0007669"/>
    <property type="project" value="UniProtKB-KW"/>
</dbReference>
<dbReference type="AlphaFoldDB" id="A0A0R1W7H1"/>